<proteinExistence type="predicted"/>
<reference evidence="1" key="1">
    <citation type="submission" date="2019-10" db="EMBL/GenBank/DDBJ databases">
        <title>Whole genome sequencing of Borrelia miyamotoi strains isolated in Europe.</title>
        <authorList>
            <person name="Sprong H."/>
            <person name="Azagi T."/>
            <person name="Kuleshov K.V."/>
            <person name="Platonov A.E."/>
            <person name="Hoornstra D."/>
            <person name="Hovius J.W."/>
        </authorList>
    </citation>
    <scope>NUCLEOTIDE SEQUENCE</scope>
    <source>
        <strain evidence="2">NL-IR-1</strain>
        <strain evidence="1">NL-IR-2</strain>
        <plasmid evidence="1">unnamed</plasmid>
    </source>
</reference>
<name>A0A5P8ARV2_9SPIR</name>
<keyword evidence="1" id="KW-0614">Plasmid</keyword>
<dbReference type="EMBL" id="CP044662">
    <property type="protein sequence ID" value="QFP42608.1"/>
    <property type="molecule type" value="Genomic_DNA"/>
</dbReference>
<dbReference type="AlphaFoldDB" id="A0A5P8ARV2"/>
<evidence type="ECO:0000313" key="2">
    <source>
        <dbReference type="EMBL" id="QFP48647.1"/>
    </source>
</evidence>
<gene>
    <name evidence="1" type="ORF">F9Y90_05845</name>
    <name evidence="2" type="ORF">F9Y91_05315</name>
</gene>
<evidence type="ECO:0000313" key="1">
    <source>
        <dbReference type="EMBL" id="QFP42608.1"/>
    </source>
</evidence>
<sequence length="32" mass="3831">MAKEINVSRVNLDKMRRKWEAHKNKSQYIGIS</sequence>
<protein>
    <recommendedName>
        <fullName evidence="3">DUF603 domain-containing protein</fullName>
    </recommendedName>
</protein>
<organism evidence="1">
    <name type="scientific">Borrelia miyamotoi</name>
    <dbReference type="NCBI Taxonomy" id="47466"/>
    <lineage>
        <taxon>Bacteria</taxon>
        <taxon>Pseudomonadati</taxon>
        <taxon>Spirochaetota</taxon>
        <taxon>Spirochaetia</taxon>
        <taxon>Spirochaetales</taxon>
        <taxon>Borreliaceae</taxon>
        <taxon>Borrelia</taxon>
    </lineage>
</organism>
<dbReference type="EMBL" id="CP044799">
    <property type="protein sequence ID" value="QFP48647.1"/>
    <property type="molecule type" value="Genomic_DNA"/>
</dbReference>
<geneLocation type="plasmid" evidence="1">
    <name>unnamed</name>
</geneLocation>
<evidence type="ECO:0008006" key="3">
    <source>
        <dbReference type="Google" id="ProtNLM"/>
    </source>
</evidence>
<accession>A0A5P8ARV2</accession>